<dbReference type="GO" id="GO:0003723">
    <property type="term" value="F:RNA binding"/>
    <property type="evidence" value="ECO:0007669"/>
    <property type="project" value="InterPro"/>
</dbReference>
<evidence type="ECO:0000256" key="1">
    <source>
        <dbReference type="ARBA" id="ARBA00004496"/>
    </source>
</evidence>
<evidence type="ECO:0000256" key="4">
    <source>
        <dbReference type="ARBA" id="ARBA00074029"/>
    </source>
</evidence>
<sequence length="349" mass="38352">MSESCERALGAGRGPGRAGGTPESGGGRTRPGGSASRGAGSAKEQQHQAGGLFPQQEPLRPPKTAPLGAGMAEHLQKTGIPSRSEDKVSVHDSGPEMAEPQLAVTAVVTSKLSAKAPEFYPSGYNQNFNQNFPDSSFEDRYDGYLTLAEYVQDFLNHLTEQPGCFETEIEQFAEALNGCVTTDEALQELVELIYQQATSVPNFSYMGARLCNYLSHHLTISPQSGNFRQLLLQRCRTEYENRDEATKGDETTKNQFHSFVLFLAELYLNLEIKGTRGQVTRAEILQEGLRELLNALFSNPVDSNLICAVKLLKLTGSVLEDAWKEKGKNDMEEVIQRIENVVLDANCSR</sequence>
<name>A0A7K9AET1_9PASS</name>
<keyword evidence="2" id="KW-0963">Cytoplasm</keyword>
<evidence type="ECO:0000259" key="6">
    <source>
        <dbReference type="SMART" id="SM00543"/>
    </source>
</evidence>
<comment type="caution">
    <text evidence="7">The sequence shown here is derived from an EMBL/GenBank/DDBJ whole genome shotgun (WGS) entry which is preliminary data.</text>
</comment>
<dbReference type="Pfam" id="PF02854">
    <property type="entry name" value="MIF4G"/>
    <property type="match status" value="1"/>
</dbReference>
<accession>A0A7K9AET1</accession>
<feature type="non-terminal residue" evidence="7">
    <location>
        <position position="349"/>
    </location>
</feature>
<dbReference type="GO" id="GO:0006446">
    <property type="term" value="P:regulation of translational initiation"/>
    <property type="evidence" value="ECO:0007669"/>
    <property type="project" value="TreeGrafter"/>
</dbReference>
<feature type="domain" description="MIF4G" evidence="6">
    <location>
        <begin position="148"/>
        <end position="347"/>
    </location>
</feature>
<reference evidence="7 8" key="1">
    <citation type="submission" date="2019-09" db="EMBL/GenBank/DDBJ databases">
        <title>Bird 10,000 Genomes (B10K) Project - Family phase.</title>
        <authorList>
            <person name="Zhang G."/>
        </authorList>
    </citation>
    <scope>NUCLEOTIDE SEQUENCE [LARGE SCALE GENOMIC DNA]</scope>
    <source>
        <strain evidence="7">B10K-DU-001-02</strain>
        <tissue evidence="7">Muscle</tissue>
    </source>
</reference>
<keyword evidence="3" id="KW-0810">Translation regulation</keyword>
<dbReference type="AlphaFoldDB" id="A0A7K9AET1"/>
<dbReference type="GO" id="GO:0008494">
    <property type="term" value="F:translation activator activity"/>
    <property type="evidence" value="ECO:0007669"/>
    <property type="project" value="TreeGrafter"/>
</dbReference>
<evidence type="ECO:0000256" key="3">
    <source>
        <dbReference type="ARBA" id="ARBA00022845"/>
    </source>
</evidence>
<dbReference type="GO" id="GO:0005737">
    <property type="term" value="C:cytoplasm"/>
    <property type="evidence" value="ECO:0007669"/>
    <property type="project" value="UniProtKB-SubCell"/>
</dbReference>
<gene>
    <name evidence="7" type="primary">Paip1</name>
    <name evidence="7" type="ORF">GRAVAR_R14682</name>
</gene>
<dbReference type="PANTHER" id="PTHR23254:SF15">
    <property type="entry name" value="POLYADENYLATE-BINDING PROTEIN-INTERACTING PROTEIN 1"/>
    <property type="match status" value="1"/>
</dbReference>
<evidence type="ECO:0000256" key="5">
    <source>
        <dbReference type="SAM" id="MobiDB-lite"/>
    </source>
</evidence>
<feature type="non-terminal residue" evidence="7">
    <location>
        <position position="1"/>
    </location>
</feature>
<feature type="compositionally biased region" description="Low complexity" evidence="5">
    <location>
        <begin position="31"/>
        <end position="42"/>
    </location>
</feature>
<dbReference type="Gene3D" id="1.25.40.180">
    <property type="match status" value="1"/>
</dbReference>
<dbReference type="PANTHER" id="PTHR23254">
    <property type="entry name" value="EIF4G DOMAIN PROTEIN"/>
    <property type="match status" value="1"/>
</dbReference>
<dbReference type="InterPro" id="IPR016024">
    <property type="entry name" value="ARM-type_fold"/>
</dbReference>
<dbReference type="FunFam" id="1.25.40.180:FF:000016">
    <property type="entry name" value="polyadenylate-binding protein-interacting protein 1 isoform X1"/>
    <property type="match status" value="1"/>
</dbReference>
<evidence type="ECO:0000256" key="2">
    <source>
        <dbReference type="ARBA" id="ARBA00022490"/>
    </source>
</evidence>
<dbReference type="InterPro" id="IPR003890">
    <property type="entry name" value="MIF4G-like_typ-3"/>
</dbReference>
<protein>
    <recommendedName>
        <fullName evidence="4">Polyadenylate-binding protein-interacting protein 1</fullName>
    </recommendedName>
</protein>
<organism evidence="7 8">
    <name type="scientific">Grallaria varia</name>
    <name type="common">variegated antpitta</name>
    <dbReference type="NCBI Taxonomy" id="117165"/>
    <lineage>
        <taxon>Eukaryota</taxon>
        <taxon>Metazoa</taxon>
        <taxon>Chordata</taxon>
        <taxon>Craniata</taxon>
        <taxon>Vertebrata</taxon>
        <taxon>Euteleostomi</taxon>
        <taxon>Archelosauria</taxon>
        <taxon>Archosauria</taxon>
        <taxon>Dinosauria</taxon>
        <taxon>Saurischia</taxon>
        <taxon>Theropoda</taxon>
        <taxon>Coelurosauria</taxon>
        <taxon>Aves</taxon>
        <taxon>Neognathae</taxon>
        <taxon>Neoaves</taxon>
        <taxon>Telluraves</taxon>
        <taxon>Australaves</taxon>
        <taxon>Passeriformes</taxon>
        <taxon>Formicariidae</taxon>
        <taxon>Grallaria</taxon>
    </lineage>
</organism>
<comment type="subcellular location">
    <subcellularLocation>
        <location evidence="1">Cytoplasm</location>
    </subcellularLocation>
</comment>
<evidence type="ECO:0000313" key="7">
    <source>
        <dbReference type="EMBL" id="NXG26621.1"/>
    </source>
</evidence>
<feature type="region of interest" description="Disordered" evidence="5">
    <location>
        <begin position="1"/>
        <end position="97"/>
    </location>
</feature>
<dbReference type="SUPFAM" id="SSF48371">
    <property type="entry name" value="ARM repeat"/>
    <property type="match status" value="1"/>
</dbReference>
<dbReference type="SMART" id="SM00543">
    <property type="entry name" value="MIF4G"/>
    <property type="match status" value="1"/>
</dbReference>
<dbReference type="Proteomes" id="UP000591535">
    <property type="component" value="Unassembled WGS sequence"/>
</dbReference>
<dbReference type="InterPro" id="IPR051367">
    <property type="entry name" value="mRNA_TranslReg/HistoneTransl"/>
</dbReference>
<feature type="compositionally biased region" description="Basic and acidic residues" evidence="5">
    <location>
        <begin position="83"/>
        <end position="94"/>
    </location>
</feature>
<keyword evidence="8" id="KW-1185">Reference proteome</keyword>
<dbReference type="EMBL" id="VWZG01013664">
    <property type="protein sequence ID" value="NXG26621.1"/>
    <property type="molecule type" value="Genomic_DNA"/>
</dbReference>
<feature type="compositionally biased region" description="Gly residues" evidence="5">
    <location>
        <begin position="11"/>
        <end position="30"/>
    </location>
</feature>
<proteinExistence type="predicted"/>
<evidence type="ECO:0000313" key="8">
    <source>
        <dbReference type="Proteomes" id="UP000591535"/>
    </source>
</evidence>